<keyword evidence="3" id="KW-0378">Hydrolase</keyword>
<dbReference type="InterPro" id="IPR051532">
    <property type="entry name" value="Ester_Hydrolysis_Enzymes"/>
</dbReference>
<evidence type="ECO:0000256" key="2">
    <source>
        <dbReference type="SAM" id="SignalP"/>
    </source>
</evidence>
<gene>
    <name evidence="3" type="ORF">H9761_19410</name>
</gene>
<organism evidence="3 4">
    <name type="scientific">Candidatus Eisenbergiella merdavium</name>
    <dbReference type="NCBI Taxonomy" id="2838551"/>
    <lineage>
        <taxon>Bacteria</taxon>
        <taxon>Bacillati</taxon>
        <taxon>Bacillota</taxon>
        <taxon>Clostridia</taxon>
        <taxon>Lachnospirales</taxon>
        <taxon>Lachnospiraceae</taxon>
        <taxon>Eisenbergiella</taxon>
    </lineage>
</organism>
<reference evidence="3" key="2">
    <citation type="submission" date="2021-04" db="EMBL/GenBank/DDBJ databases">
        <authorList>
            <person name="Gilroy R."/>
        </authorList>
    </citation>
    <scope>NUCLEOTIDE SEQUENCE</scope>
    <source>
        <strain evidence="3">USAMLcec2-132</strain>
    </source>
</reference>
<evidence type="ECO:0000313" key="4">
    <source>
        <dbReference type="Proteomes" id="UP000823891"/>
    </source>
</evidence>
<dbReference type="InterPro" id="IPR036514">
    <property type="entry name" value="SGNH_hydro_sf"/>
</dbReference>
<dbReference type="PANTHER" id="PTHR30383:SF5">
    <property type="entry name" value="SGNH HYDROLASE-TYPE ESTERASE DOMAIN-CONTAINING PROTEIN"/>
    <property type="match status" value="1"/>
</dbReference>
<proteinExistence type="predicted"/>
<dbReference type="AlphaFoldDB" id="A0A9D2NIH7"/>
<dbReference type="PANTHER" id="PTHR30383">
    <property type="entry name" value="THIOESTERASE 1/PROTEASE 1/LYSOPHOSPHOLIPASE L1"/>
    <property type="match status" value="1"/>
</dbReference>
<comment type="caution">
    <text evidence="3">The sequence shown here is derived from an EMBL/GenBank/DDBJ whole genome shotgun (WGS) entry which is preliminary data.</text>
</comment>
<dbReference type="Gene3D" id="3.40.50.1110">
    <property type="entry name" value="SGNH hydrolase"/>
    <property type="match status" value="1"/>
</dbReference>
<dbReference type="InterPro" id="IPR032588">
    <property type="entry name" value="Lipase_GDSL_lke"/>
</dbReference>
<accession>A0A9D2NIH7</accession>
<name>A0A9D2NIH7_9FIRM</name>
<dbReference type="Pfam" id="PF16255">
    <property type="entry name" value="Lipase_GDSL_lke"/>
    <property type="match status" value="1"/>
</dbReference>
<keyword evidence="2" id="KW-0732">Signal</keyword>
<dbReference type="GO" id="GO:0004622">
    <property type="term" value="F:phosphatidylcholine lysophospholipase activity"/>
    <property type="evidence" value="ECO:0007669"/>
    <property type="project" value="TreeGrafter"/>
</dbReference>
<keyword evidence="1" id="KW-0175">Coiled coil</keyword>
<dbReference type="EMBL" id="DWWS01000072">
    <property type="protein sequence ID" value="HJC25833.1"/>
    <property type="molecule type" value="Genomic_DNA"/>
</dbReference>
<dbReference type="Proteomes" id="UP000823891">
    <property type="component" value="Unassembled WGS sequence"/>
</dbReference>
<sequence length="401" mass="42897">MKNISFWKRIGTAALLTAAVLFQPQTSLPVHAQEPQAAAGLQTQQTAEEAAAAAQAQADALMAAHLVAWERAKEEYAAQLAAYQQALAEQQAQAQQQALAQQQAIAQQQAQAQQQALAQQAIAQQQALAQQQAGAAVQAGNASQAAGQPSQAGQSTDGLANTVPLSPLAGKTVSILGDSITTYQGWIPEGYACFYPDADNDIKDVTQTWWMQVIQNTGMRLLVNGSYSASAVCGDSRAEDSSAGCSNRRIVDLMGADGTVPDVILVFMGVNDFFHSITLGKFSGTPSYRTDHYIWDFTEGYELMLQKLQAVYPTSRIYCMTLLEANSGDHPRVNGNGNTIADYNSRIRQVAAAHGVPVIDVHNCGMEVYELNRYTSDGVHPNREGASKIASYVTNALLLAG</sequence>
<dbReference type="SUPFAM" id="SSF52266">
    <property type="entry name" value="SGNH hydrolase"/>
    <property type="match status" value="1"/>
</dbReference>
<protein>
    <submittedName>
        <fullName evidence="3">SGNH/GDSL hydrolase family protein</fullName>
    </submittedName>
</protein>
<feature type="signal peptide" evidence="2">
    <location>
        <begin position="1"/>
        <end position="32"/>
    </location>
</feature>
<feature type="coiled-coil region" evidence="1">
    <location>
        <begin position="44"/>
        <end position="100"/>
    </location>
</feature>
<feature type="chain" id="PRO_5038624146" evidence="2">
    <location>
        <begin position="33"/>
        <end position="401"/>
    </location>
</feature>
<evidence type="ECO:0000256" key="1">
    <source>
        <dbReference type="SAM" id="Coils"/>
    </source>
</evidence>
<evidence type="ECO:0000313" key="3">
    <source>
        <dbReference type="EMBL" id="HJC25833.1"/>
    </source>
</evidence>
<reference evidence="3" key="1">
    <citation type="journal article" date="2021" name="PeerJ">
        <title>Extensive microbial diversity within the chicken gut microbiome revealed by metagenomics and culture.</title>
        <authorList>
            <person name="Gilroy R."/>
            <person name="Ravi A."/>
            <person name="Getino M."/>
            <person name="Pursley I."/>
            <person name="Horton D.L."/>
            <person name="Alikhan N.F."/>
            <person name="Baker D."/>
            <person name="Gharbi K."/>
            <person name="Hall N."/>
            <person name="Watson M."/>
            <person name="Adriaenssens E.M."/>
            <person name="Foster-Nyarko E."/>
            <person name="Jarju S."/>
            <person name="Secka A."/>
            <person name="Antonio M."/>
            <person name="Oren A."/>
            <person name="Chaudhuri R.R."/>
            <person name="La Ragione R."/>
            <person name="Hildebrand F."/>
            <person name="Pallen M.J."/>
        </authorList>
    </citation>
    <scope>NUCLEOTIDE SEQUENCE</scope>
    <source>
        <strain evidence="3">USAMLcec2-132</strain>
    </source>
</reference>